<dbReference type="RefSeq" id="WP_174702490.1">
    <property type="nucleotide sequence ID" value="NZ_JABURA010000001.1"/>
</dbReference>
<feature type="domain" description="DUF8135" evidence="2">
    <location>
        <begin position="105"/>
        <end position="154"/>
    </location>
</feature>
<evidence type="ECO:0000313" key="4">
    <source>
        <dbReference type="Proteomes" id="UP000728647"/>
    </source>
</evidence>
<protein>
    <recommendedName>
        <fullName evidence="2">DUF8135 domain-containing protein</fullName>
    </recommendedName>
</protein>
<dbReference type="EMBL" id="JABURA010000001">
    <property type="protein sequence ID" value="NUB92395.1"/>
    <property type="molecule type" value="Genomic_DNA"/>
</dbReference>
<comment type="caution">
    <text evidence="3">The sequence shown here is derived from an EMBL/GenBank/DDBJ whole genome shotgun (WGS) entry which is preliminary data.</text>
</comment>
<dbReference type="InterPro" id="IPR058448">
    <property type="entry name" value="DUF8135"/>
</dbReference>
<dbReference type="Proteomes" id="UP000728647">
    <property type="component" value="Unassembled WGS sequence"/>
</dbReference>
<dbReference type="OrthoDB" id="204982at2157"/>
<proteinExistence type="predicted"/>
<evidence type="ECO:0000313" key="3">
    <source>
        <dbReference type="EMBL" id="NUB92395.1"/>
    </source>
</evidence>
<feature type="region of interest" description="Disordered" evidence="1">
    <location>
        <begin position="1"/>
        <end position="61"/>
    </location>
</feature>
<dbReference type="Pfam" id="PF26456">
    <property type="entry name" value="DUF8135"/>
    <property type="match status" value="1"/>
</dbReference>
<sequence length="161" mass="17458">MTEDAPSDGALESDRSIAFEPDAAGGSTPSEADDIDRTGPLSDMAAAVDERRSAAGDGADAAGIDFDELFDREDVAALDRDRLWERLENDDAPGAPPRDEEREIREIETDGYCHQCEHFASPPTVACTREGTDILDMPALDRFRVADCPVVSEDEALEGRE</sequence>
<gene>
    <name evidence="3" type="ORF">HT576_15370</name>
</gene>
<organism evidence="3 4">
    <name type="scientific">Haloterrigena gelatinilytica</name>
    <dbReference type="NCBI Taxonomy" id="2741724"/>
    <lineage>
        <taxon>Archaea</taxon>
        <taxon>Methanobacteriati</taxon>
        <taxon>Methanobacteriota</taxon>
        <taxon>Stenosarchaea group</taxon>
        <taxon>Halobacteria</taxon>
        <taxon>Halobacteriales</taxon>
        <taxon>Natrialbaceae</taxon>
        <taxon>Haloterrigena</taxon>
    </lineage>
</organism>
<name>A0A8J8KCG2_9EURY</name>
<evidence type="ECO:0000259" key="2">
    <source>
        <dbReference type="Pfam" id="PF26456"/>
    </source>
</evidence>
<reference evidence="3" key="1">
    <citation type="submission" date="2020-06" db="EMBL/GenBank/DDBJ databases">
        <title>Haloterrigena sp. nov., an extremely halophilic archaeon isolated from a saline sediment.</title>
        <authorList>
            <person name="Liu B.-B."/>
        </authorList>
    </citation>
    <scope>NUCLEOTIDE SEQUENCE</scope>
    <source>
        <strain evidence="3">SYSU A121-1</strain>
    </source>
</reference>
<evidence type="ECO:0000256" key="1">
    <source>
        <dbReference type="SAM" id="MobiDB-lite"/>
    </source>
</evidence>
<accession>A0A8J8KCG2</accession>
<dbReference type="AlphaFoldDB" id="A0A8J8KCG2"/>